<feature type="transmembrane region" description="Helical" evidence="1">
    <location>
        <begin position="235"/>
        <end position="255"/>
    </location>
</feature>
<keyword evidence="1" id="KW-0812">Transmembrane</keyword>
<feature type="transmembrane region" description="Helical" evidence="1">
    <location>
        <begin position="170"/>
        <end position="190"/>
    </location>
</feature>
<dbReference type="AlphaFoldDB" id="A0A8J4DM14"/>
<protein>
    <submittedName>
        <fullName evidence="3">Uncharacterized protein</fullName>
    </submittedName>
</protein>
<dbReference type="EMBL" id="BOOY01000036">
    <property type="protein sequence ID" value="GIJ05789.1"/>
    <property type="molecule type" value="Genomic_DNA"/>
</dbReference>
<keyword evidence="4" id="KW-1185">Reference proteome</keyword>
<name>A0A8J4DM14_9ACTN</name>
<feature type="chain" id="PRO_5038511759" evidence="2">
    <location>
        <begin position="24"/>
        <end position="338"/>
    </location>
</feature>
<feature type="transmembrane region" description="Helical" evidence="1">
    <location>
        <begin position="294"/>
        <end position="317"/>
    </location>
</feature>
<keyword evidence="2" id="KW-0732">Signal</keyword>
<comment type="caution">
    <text evidence="3">The sequence shown here is derived from an EMBL/GenBank/DDBJ whole genome shotgun (WGS) entry which is preliminary data.</text>
</comment>
<keyword evidence="1" id="KW-0472">Membrane</keyword>
<evidence type="ECO:0000313" key="3">
    <source>
        <dbReference type="EMBL" id="GIJ05789.1"/>
    </source>
</evidence>
<organism evidence="3 4">
    <name type="scientific">Spirilliplanes yamanashiensis</name>
    <dbReference type="NCBI Taxonomy" id="42233"/>
    <lineage>
        <taxon>Bacteria</taxon>
        <taxon>Bacillati</taxon>
        <taxon>Actinomycetota</taxon>
        <taxon>Actinomycetes</taxon>
        <taxon>Micromonosporales</taxon>
        <taxon>Micromonosporaceae</taxon>
        <taxon>Spirilliplanes</taxon>
    </lineage>
</organism>
<feature type="signal peptide" evidence="2">
    <location>
        <begin position="1"/>
        <end position="23"/>
    </location>
</feature>
<evidence type="ECO:0000256" key="2">
    <source>
        <dbReference type="SAM" id="SignalP"/>
    </source>
</evidence>
<evidence type="ECO:0000256" key="1">
    <source>
        <dbReference type="SAM" id="Phobius"/>
    </source>
</evidence>
<evidence type="ECO:0000313" key="4">
    <source>
        <dbReference type="Proteomes" id="UP000652013"/>
    </source>
</evidence>
<feature type="transmembrane region" description="Helical" evidence="1">
    <location>
        <begin position="262"/>
        <end position="282"/>
    </location>
</feature>
<reference evidence="3" key="1">
    <citation type="submission" date="2021-01" db="EMBL/GenBank/DDBJ databases">
        <title>Whole genome shotgun sequence of Spirilliplanes yamanashiensis NBRC 15828.</title>
        <authorList>
            <person name="Komaki H."/>
            <person name="Tamura T."/>
        </authorList>
    </citation>
    <scope>NUCLEOTIDE SEQUENCE</scope>
    <source>
        <strain evidence="3">NBRC 15828</strain>
    </source>
</reference>
<sequence length="338" mass="34050">MTHRYALAAAAGVLLAVAAGAPAAAHGGDDPGATDYRVTVGAVPADLPVTVRVIRAGTELELTNRGSRPVEILGYAGEPWLEVRPDGVYRNTHSPDSPALPPDWRRTSTEPVARWHDERTQWNAEGTPAQAAADPTRQHRLRDWTVPLRVGATTHPLTGTLDWRPPPQPGGWWAGVLLLAAAVAAGAHLAGRRRAALIAPVLLVAGPATVGYAAATTIDAGARGVGEVLLGLLGAALWPALSGVSATVAGAALLLRRRVNDLVLALTGAALALFGGLTNAGVSGASVLPAAGPAGLWRAAVALAAGAGAGVTVAAVLRLRAPAAPGPLSRSAPPPGGA</sequence>
<dbReference type="Proteomes" id="UP000652013">
    <property type="component" value="Unassembled WGS sequence"/>
</dbReference>
<dbReference type="RefSeq" id="WP_239107837.1">
    <property type="nucleotide sequence ID" value="NZ_BAAAGJ010000003.1"/>
</dbReference>
<proteinExistence type="predicted"/>
<accession>A0A8J4DM14</accession>
<keyword evidence="1" id="KW-1133">Transmembrane helix</keyword>
<feature type="transmembrane region" description="Helical" evidence="1">
    <location>
        <begin position="197"/>
        <end position="215"/>
    </location>
</feature>
<gene>
    <name evidence="3" type="ORF">Sya03_51410</name>
</gene>